<proteinExistence type="predicted"/>
<dbReference type="EMBL" id="AP019791">
    <property type="protein sequence ID" value="BBL80655.1"/>
    <property type="molecule type" value="Genomic_DNA"/>
</dbReference>
<dbReference type="Proteomes" id="UP000318065">
    <property type="component" value="Chromosome"/>
</dbReference>
<dbReference type="OrthoDB" id="3821431at2"/>
<reference evidence="1" key="1">
    <citation type="journal article" date="2019" name="Microbiol. Resour. Announc.">
        <title>Complete Genome Sequence of Rubrobacter xylanophilus Strain AA3-22, Isolated from Arima Onsen in Japan.</title>
        <authorList>
            <person name="Tomariguchi N."/>
            <person name="Miyazaki K."/>
        </authorList>
    </citation>
    <scope>NUCLEOTIDE SEQUENCE [LARGE SCALE GENOMIC DNA]</scope>
    <source>
        <strain evidence="1">AA3-22</strain>
    </source>
</reference>
<sequence>MERRGLVVREECAEDWRRHEGAVRRCVFGALSHGQAGVLVEISCAVLAGLRCPWPRRMADAILRVRQPGEGL</sequence>
<name>A0A510HMU3_9ACTN</name>
<evidence type="ECO:0000313" key="2">
    <source>
        <dbReference type="Proteomes" id="UP000318065"/>
    </source>
</evidence>
<evidence type="ECO:0000313" key="1">
    <source>
        <dbReference type="EMBL" id="BBL80655.1"/>
    </source>
</evidence>
<dbReference type="RefSeq" id="WP_143528643.1">
    <property type="nucleotide sequence ID" value="NZ_AP019791.1"/>
</dbReference>
<organism evidence="1 2">
    <name type="scientific">Rubrobacter xylanophilus</name>
    <dbReference type="NCBI Taxonomy" id="49319"/>
    <lineage>
        <taxon>Bacteria</taxon>
        <taxon>Bacillati</taxon>
        <taxon>Actinomycetota</taxon>
        <taxon>Rubrobacteria</taxon>
        <taxon>Rubrobacterales</taxon>
        <taxon>Rubrobacteraceae</taxon>
        <taxon>Rubrobacter</taxon>
    </lineage>
</organism>
<accession>A0A510HMU3</accession>
<gene>
    <name evidence="1" type="ORF">RxyAA322_25090</name>
</gene>
<keyword evidence="2" id="KW-1185">Reference proteome</keyword>
<protein>
    <submittedName>
        <fullName evidence="1">Uncharacterized protein</fullName>
    </submittedName>
</protein>
<dbReference type="AlphaFoldDB" id="A0A510HMU3"/>